<keyword evidence="3" id="KW-1185">Reference proteome</keyword>
<reference evidence="2 3" key="1">
    <citation type="submission" date="2015-09" db="EMBL/GenBank/DDBJ databases">
        <title>Genome sequence of the marine flavobacterium Croceitalea dokdonensis DOKDO 023 that contains proton- and sodium-pumping rhodopsins.</title>
        <authorList>
            <person name="Kwon S.-K."/>
            <person name="Lee H.K."/>
            <person name="Kwak M.-J."/>
            <person name="Kim J.F."/>
        </authorList>
    </citation>
    <scope>NUCLEOTIDE SEQUENCE [LARGE SCALE GENOMIC DNA]</scope>
    <source>
        <strain evidence="2 3">DOKDO 023</strain>
    </source>
</reference>
<proteinExistence type="predicted"/>
<dbReference type="EMBL" id="LDJX01000002">
    <property type="protein sequence ID" value="KPM32903.1"/>
    <property type="molecule type" value="Genomic_DNA"/>
</dbReference>
<gene>
    <name evidence="2" type="ORF">I595_1330</name>
</gene>
<feature type="chain" id="PRO_5006135185" description="Secreted protein" evidence="1">
    <location>
        <begin position="20"/>
        <end position="156"/>
    </location>
</feature>
<keyword evidence="1" id="KW-0732">Signal</keyword>
<protein>
    <recommendedName>
        <fullName evidence="4">Secreted protein</fullName>
    </recommendedName>
</protein>
<comment type="caution">
    <text evidence="2">The sequence shown here is derived from an EMBL/GenBank/DDBJ whole genome shotgun (WGS) entry which is preliminary data.</text>
</comment>
<evidence type="ECO:0000256" key="1">
    <source>
        <dbReference type="SAM" id="SignalP"/>
    </source>
</evidence>
<dbReference type="AlphaFoldDB" id="A0A0P7AXV7"/>
<evidence type="ECO:0000313" key="2">
    <source>
        <dbReference type="EMBL" id="KPM32903.1"/>
    </source>
</evidence>
<sequence>MKNTIICCLSLFFLGWVQAQKRLTPPKAKSNIESVDQFVAAAFEIYNTTFDFHYGMVSEINAEDNQILGDADGEGETETEDANEAEELSIAAAEPKDEFKILEENIKILMVSVPQILEEIDSHSVARQVKATLSINRAIKALKQSGKMVEQTFLGK</sequence>
<dbReference type="OrthoDB" id="1454175at2"/>
<feature type="signal peptide" evidence="1">
    <location>
        <begin position="1"/>
        <end position="19"/>
    </location>
</feature>
<evidence type="ECO:0000313" key="3">
    <source>
        <dbReference type="Proteomes" id="UP000050280"/>
    </source>
</evidence>
<dbReference type="STRING" id="1300341.I595_1330"/>
<evidence type="ECO:0008006" key="4">
    <source>
        <dbReference type="Google" id="ProtNLM"/>
    </source>
</evidence>
<organism evidence="2 3">
    <name type="scientific">Croceitalea dokdonensis DOKDO 023</name>
    <dbReference type="NCBI Taxonomy" id="1300341"/>
    <lineage>
        <taxon>Bacteria</taxon>
        <taxon>Pseudomonadati</taxon>
        <taxon>Bacteroidota</taxon>
        <taxon>Flavobacteriia</taxon>
        <taxon>Flavobacteriales</taxon>
        <taxon>Flavobacteriaceae</taxon>
        <taxon>Croceitalea</taxon>
    </lineage>
</organism>
<accession>A0A0P7AXV7</accession>
<dbReference type="RefSeq" id="WP_054558483.1">
    <property type="nucleotide sequence ID" value="NZ_LDJX01000002.1"/>
</dbReference>
<name>A0A0P7AXV7_9FLAO</name>
<dbReference type="Proteomes" id="UP000050280">
    <property type="component" value="Unassembled WGS sequence"/>
</dbReference>